<comment type="caution">
    <text evidence="2">The sequence shown here is derived from an EMBL/GenBank/DDBJ whole genome shotgun (WGS) entry which is preliminary data.</text>
</comment>
<sequence length="224" mass="24475">MIKSNEMEILQMTQVMIVGAHGAMAQLLTDRLLAETTDTLTLFLRDAGRLNRYATNDRVTLVDGDIKDTAAVAKAMADADIVYSNLGGPDLAEQTQSVLTAMHQTGKQRLVYISALGAHHEVPGKFGDWNEQAIAAFLPGFRKTAQLVADSGVTYTEIRPAWLTDHDEIDYEETQLGEAFKGTEVSRKSVADFALKVITQPETYRNASVGLDKAGTEGDQPSWI</sequence>
<dbReference type="Pfam" id="PF13460">
    <property type="entry name" value="NAD_binding_10"/>
    <property type="match status" value="1"/>
</dbReference>
<dbReference type="InterPro" id="IPR016040">
    <property type="entry name" value="NAD(P)-bd_dom"/>
</dbReference>
<evidence type="ECO:0000313" key="2">
    <source>
        <dbReference type="EMBL" id="KRL93649.1"/>
    </source>
</evidence>
<dbReference type="PANTHER" id="PTHR43355">
    <property type="entry name" value="FLAVIN REDUCTASE (NADPH)"/>
    <property type="match status" value="1"/>
</dbReference>
<dbReference type="PATRIC" id="fig|1423753.3.peg.870"/>
<dbReference type="InterPro" id="IPR051606">
    <property type="entry name" value="Polyketide_Oxido-like"/>
</dbReference>
<keyword evidence="3" id="KW-1185">Reference proteome</keyword>
<accession>A0A0R1UJY5</accession>
<proteinExistence type="predicted"/>
<dbReference type="Gene3D" id="3.40.50.720">
    <property type="entry name" value="NAD(P)-binding Rossmann-like Domain"/>
    <property type="match status" value="1"/>
</dbReference>
<feature type="domain" description="NAD(P)-binding" evidence="1">
    <location>
        <begin position="19"/>
        <end position="201"/>
    </location>
</feature>
<dbReference type="AlphaFoldDB" id="A0A0R1UJY5"/>
<dbReference type="EMBL" id="AZFS01000061">
    <property type="protein sequence ID" value="KRL93649.1"/>
    <property type="molecule type" value="Genomic_DNA"/>
</dbReference>
<dbReference type="GO" id="GO:0042602">
    <property type="term" value="F:riboflavin reductase (NADPH) activity"/>
    <property type="evidence" value="ECO:0007669"/>
    <property type="project" value="TreeGrafter"/>
</dbReference>
<dbReference type="PANTHER" id="PTHR43355:SF2">
    <property type="entry name" value="FLAVIN REDUCTASE (NADPH)"/>
    <property type="match status" value="1"/>
</dbReference>
<protein>
    <submittedName>
        <fullName evidence="2">NAD-dependent epimerase dehydratase</fullName>
    </submittedName>
</protein>
<name>A0A0R1UJY5_9LACO</name>
<gene>
    <name evidence="2" type="ORF">FD28_GL000831</name>
</gene>
<reference evidence="2 3" key="1">
    <citation type="journal article" date="2015" name="Genome Announc.">
        <title>Expanding the biotechnology potential of lactobacilli through comparative genomics of 213 strains and associated genera.</title>
        <authorList>
            <person name="Sun Z."/>
            <person name="Harris H.M."/>
            <person name="McCann A."/>
            <person name="Guo C."/>
            <person name="Argimon S."/>
            <person name="Zhang W."/>
            <person name="Yang X."/>
            <person name="Jeffery I.B."/>
            <person name="Cooney J.C."/>
            <person name="Kagawa T.F."/>
            <person name="Liu W."/>
            <person name="Song Y."/>
            <person name="Salvetti E."/>
            <person name="Wrobel A."/>
            <person name="Rasinkangas P."/>
            <person name="Parkhill J."/>
            <person name="Rea M.C."/>
            <person name="O'Sullivan O."/>
            <person name="Ritari J."/>
            <person name="Douillard F.P."/>
            <person name="Paul Ross R."/>
            <person name="Yang R."/>
            <person name="Briner A.E."/>
            <person name="Felis G.E."/>
            <person name="de Vos W.M."/>
            <person name="Barrangou R."/>
            <person name="Klaenhammer T.R."/>
            <person name="Caufield P.W."/>
            <person name="Cui Y."/>
            <person name="Zhang H."/>
            <person name="O'Toole P.W."/>
        </authorList>
    </citation>
    <scope>NUCLEOTIDE SEQUENCE [LARGE SCALE GENOMIC DNA]</scope>
    <source>
        <strain evidence="2 3">DSM 16381</strain>
    </source>
</reference>
<dbReference type="InterPro" id="IPR036291">
    <property type="entry name" value="NAD(P)-bd_dom_sf"/>
</dbReference>
<dbReference type="GO" id="GO:0004074">
    <property type="term" value="F:biliverdin reductase [NAD(P)H] activity"/>
    <property type="evidence" value="ECO:0007669"/>
    <property type="project" value="TreeGrafter"/>
</dbReference>
<evidence type="ECO:0000313" key="3">
    <source>
        <dbReference type="Proteomes" id="UP000051580"/>
    </source>
</evidence>
<dbReference type="SUPFAM" id="SSF51735">
    <property type="entry name" value="NAD(P)-binding Rossmann-fold domains"/>
    <property type="match status" value="1"/>
</dbReference>
<organism evidence="2 3">
    <name type="scientific">Levilactobacillus hammesii DSM 16381</name>
    <dbReference type="NCBI Taxonomy" id="1423753"/>
    <lineage>
        <taxon>Bacteria</taxon>
        <taxon>Bacillati</taxon>
        <taxon>Bacillota</taxon>
        <taxon>Bacilli</taxon>
        <taxon>Lactobacillales</taxon>
        <taxon>Lactobacillaceae</taxon>
        <taxon>Levilactobacillus</taxon>
    </lineage>
</organism>
<evidence type="ECO:0000259" key="1">
    <source>
        <dbReference type="Pfam" id="PF13460"/>
    </source>
</evidence>
<dbReference type="Proteomes" id="UP000051580">
    <property type="component" value="Unassembled WGS sequence"/>
</dbReference>
<dbReference type="STRING" id="1423753.FD28_GL000831"/>